<feature type="compositionally biased region" description="Basic and acidic residues" evidence="4">
    <location>
        <begin position="251"/>
        <end position="264"/>
    </location>
</feature>
<comment type="caution">
    <text evidence="6">The sequence shown here is derived from an EMBL/GenBank/DDBJ whole genome shotgun (WGS) entry which is preliminary data.</text>
</comment>
<accession>A0A2S6NKU4</accession>
<feature type="domain" description="Pyrrolo-quinoline quinone repeat" evidence="5">
    <location>
        <begin position="151"/>
        <end position="236"/>
    </location>
</feature>
<dbReference type="Gene3D" id="2.140.10.10">
    <property type="entry name" value="Quinoprotein alcohol dehydrogenase-like superfamily"/>
    <property type="match status" value="1"/>
</dbReference>
<keyword evidence="7" id="KW-1185">Reference proteome</keyword>
<dbReference type="InterPro" id="IPR018391">
    <property type="entry name" value="PQQ_b-propeller_rpt"/>
</dbReference>
<comment type="similarity">
    <text evidence="2">Belongs to the bacterial PQQ dehydrogenase family.</text>
</comment>
<dbReference type="GO" id="GO:0016491">
    <property type="term" value="F:oxidoreductase activity"/>
    <property type="evidence" value="ECO:0007669"/>
    <property type="project" value="UniProtKB-KW"/>
</dbReference>
<evidence type="ECO:0000256" key="3">
    <source>
        <dbReference type="ARBA" id="ARBA00023002"/>
    </source>
</evidence>
<gene>
    <name evidence="6" type="ORF">CCS01_06550</name>
</gene>
<dbReference type="InterPro" id="IPR011047">
    <property type="entry name" value="Quinoprotein_ADH-like_sf"/>
</dbReference>
<protein>
    <recommendedName>
        <fullName evidence="5">Pyrrolo-quinoline quinone repeat domain-containing protein</fullName>
    </recommendedName>
</protein>
<dbReference type="PANTHER" id="PTHR32303">
    <property type="entry name" value="QUINOPROTEIN ALCOHOL DEHYDROGENASE (CYTOCHROME C)"/>
    <property type="match status" value="1"/>
</dbReference>
<dbReference type="EMBL" id="NHRY01000067">
    <property type="protein sequence ID" value="PPQ35793.1"/>
    <property type="molecule type" value="Genomic_DNA"/>
</dbReference>
<evidence type="ECO:0000313" key="7">
    <source>
        <dbReference type="Proteomes" id="UP000239724"/>
    </source>
</evidence>
<dbReference type="AlphaFoldDB" id="A0A2S6NKU4"/>
<organism evidence="6 7">
    <name type="scientific">Rhodopila globiformis</name>
    <name type="common">Rhodopseudomonas globiformis</name>
    <dbReference type="NCBI Taxonomy" id="1071"/>
    <lineage>
        <taxon>Bacteria</taxon>
        <taxon>Pseudomonadati</taxon>
        <taxon>Pseudomonadota</taxon>
        <taxon>Alphaproteobacteria</taxon>
        <taxon>Acetobacterales</taxon>
        <taxon>Acetobacteraceae</taxon>
        <taxon>Rhodopila</taxon>
    </lineage>
</organism>
<evidence type="ECO:0000256" key="2">
    <source>
        <dbReference type="ARBA" id="ARBA00008156"/>
    </source>
</evidence>
<evidence type="ECO:0000256" key="4">
    <source>
        <dbReference type="SAM" id="MobiDB-lite"/>
    </source>
</evidence>
<feature type="region of interest" description="Disordered" evidence="4">
    <location>
        <begin position="251"/>
        <end position="273"/>
    </location>
</feature>
<comment type="cofactor">
    <cofactor evidence="1">
        <name>pyrroloquinoline quinone</name>
        <dbReference type="ChEBI" id="CHEBI:58442"/>
    </cofactor>
</comment>
<evidence type="ECO:0000256" key="1">
    <source>
        <dbReference type="ARBA" id="ARBA00001931"/>
    </source>
</evidence>
<evidence type="ECO:0000259" key="5">
    <source>
        <dbReference type="Pfam" id="PF01011"/>
    </source>
</evidence>
<keyword evidence="3" id="KW-0560">Oxidoreductase</keyword>
<dbReference type="SUPFAM" id="SSF50998">
    <property type="entry name" value="Quinoprotein alcohol dehydrogenase-like"/>
    <property type="match status" value="1"/>
</dbReference>
<dbReference type="Proteomes" id="UP000239724">
    <property type="component" value="Unassembled WGS sequence"/>
</dbReference>
<reference evidence="6 7" key="1">
    <citation type="journal article" date="2018" name="Arch. Microbiol.">
        <title>New insights into the metabolic potential of the phototrophic purple bacterium Rhodopila globiformis DSM 161(T) from its draft genome sequence and evidence for a vanadium-dependent nitrogenase.</title>
        <authorList>
            <person name="Imhoff J.F."/>
            <person name="Rahn T."/>
            <person name="Kunzel S."/>
            <person name="Neulinger S.C."/>
        </authorList>
    </citation>
    <scope>NUCLEOTIDE SEQUENCE [LARGE SCALE GENOMIC DNA]</scope>
    <source>
        <strain evidence="6 7">DSM 161</strain>
    </source>
</reference>
<name>A0A2S6NKU4_RHOGL</name>
<sequence length="273" mass="29683">MRKCAERHCGFLPRRSILGGSYAAHCSKTDPPNADRPGTQCHVIRSQWIDGTQTGSRRLSPCSPWAVQGVLASIRYNQIWPMAIKQRLEGGGTMLRRRLLSGTSCLLPALGLTAVLGLHATEARAQATPSAQDLVTAANDNANWILPAMSYTANHYTGADKISPANVKDLQLAWKFTMDDAGPLEVSPIVYNGTMFVTSAHDHVYALDAATGKLKWEFKDSPHVISFAANRGIGLIDGNVYIATLDVHRDARRPPDRAERRNRQEGVGQGNGG</sequence>
<dbReference type="SMART" id="SM00564">
    <property type="entry name" value="PQQ"/>
    <property type="match status" value="1"/>
</dbReference>
<evidence type="ECO:0000313" key="6">
    <source>
        <dbReference type="EMBL" id="PPQ35793.1"/>
    </source>
</evidence>
<dbReference type="Pfam" id="PF01011">
    <property type="entry name" value="PQQ"/>
    <property type="match status" value="1"/>
</dbReference>
<dbReference type="InterPro" id="IPR002372">
    <property type="entry name" value="PQQ_rpt_dom"/>
</dbReference>
<proteinExistence type="inferred from homology"/>